<dbReference type="Proteomes" id="UP001201449">
    <property type="component" value="Unassembled WGS sequence"/>
</dbReference>
<evidence type="ECO:0008006" key="3">
    <source>
        <dbReference type="Google" id="ProtNLM"/>
    </source>
</evidence>
<organism evidence="1 2">
    <name type="scientific">Mariniradius sediminis</name>
    <dbReference type="NCBI Taxonomy" id="2909237"/>
    <lineage>
        <taxon>Bacteria</taxon>
        <taxon>Pseudomonadati</taxon>
        <taxon>Bacteroidota</taxon>
        <taxon>Cytophagia</taxon>
        <taxon>Cytophagales</taxon>
        <taxon>Cyclobacteriaceae</taxon>
        <taxon>Mariniradius</taxon>
    </lineage>
</organism>
<proteinExistence type="predicted"/>
<name>A0ABS9BQ77_9BACT</name>
<comment type="caution">
    <text evidence="1">The sequence shown here is derived from an EMBL/GenBank/DDBJ whole genome shotgun (WGS) entry which is preliminary data.</text>
</comment>
<reference evidence="1 2" key="1">
    <citation type="submission" date="2022-01" db="EMBL/GenBank/DDBJ databases">
        <title>Mariniradius saccharolyticus sp. nov., isolated from sediment of a river.</title>
        <authorList>
            <person name="Liu H."/>
        </authorList>
    </citation>
    <scope>NUCLEOTIDE SEQUENCE [LARGE SCALE GENOMIC DNA]</scope>
    <source>
        <strain evidence="1 2">RY-2</strain>
    </source>
</reference>
<dbReference type="RefSeq" id="WP_234860336.1">
    <property type="nucleotide sequence ID" value="NZ_JAKEVZ010000002.1"/>
</dbReference>
<evidence type="ECO:0000313" key="2">
    <source>
        <dbReference type="Proteomes" id="UP001201449"/>
    </source>
</evidence>
<accession>A0ABS9BQ77</accession>
<gene>
    <name evidence="1" type="ORF">L0U89_03950</name>
</gene>
<keyword evidence="2" id="KW-1185">Reference proteome</keyword>
<protein>
    <recommendedName>
        <fullName evidence="3">Addiction module component</fullName>
    </recommendedName>
</protein>
<sequence>MSTLELKIRLIEKIDKIEDENLLKEVIRLLELSAGTEDMYNLDLDQKAVIAEARNQIKNGQFLTEDKANQEIDEWLNK</sequence>
<evidence type="ECO:0000313" key="1">
    <source>
        <dbReference type="EMBL" id="MCF1750213.1"/>
    </source>
</evidence>
<dbReference type="EMBL" id="JAKEVZ010000002">
    <property type="protein sequence ID" value="MCF1750213.1"/>
    <property type="molecule type" value="Genomic_DNA"/>
</dbReference>